<evidence type="ECO:0000256" key="5">
    <source>
        <dbReference type="ARBA" id="ARBA00022692"/>
    </source>
</evidence>
<comment type="subcellular location">
    <subcellularLocation>
        <location evidence="2">Membrane</location>
        <topology evidence="2">Multi-pass membrane protein</topology>
    </subcellularLocation>
</comment>
<evidence type="ECO:0000256" key="6">
    <source>
        <dbReference type="ARBA" id="ARBA00022723"/>
    </source>
</evidence>
<evidence type="ECO:0000256" key="1">
    <source>
        <dbReference type="ARBA" id="ARBA00001970"/>
    </source>
</evidence>
<dbReference type="SMART" id="SM00665">
    <property type="entry name" value="B561"/>
    <property type="match status" value="1"/>
</dbReference>
<evidence type="ECO:0000256" key="4">
    <source>
        <dbReference type="ARBA" id="ARBA00022617"/>
    </source>
</evidence>
<feature type="transmembrane region" description="Helical" evidence="12">
    <location>
        <begin position="27"/>
        <end position="47"/>
    </location>
</feature>
<feature type="transmembrane region" description="Helical" evidence="12">
    <location>
        <begin position="105"/>
        <end position="125"/>
    </location>
</feature>
<evidence type="ECO:0000256" key="2">
    <source>
        <dbReference type="ARBA" id="ARBA00004141"/>
    </source>
</evidence>
<evidence type="ECO:0000313" key="14">
    <source>
        <dbReference type="EMBL" id="ACO15025.1"/>
    </source>
</evidence>
<reference evidence="14" key="1">
    <citation type="submission" date="2009-03" db="EMBL/GenBank/DDBJ databases">
        <title>Caligus clemensi ESTs and full-length cDNAs.</title>
        <authorList>
            <person name="Yasuike M."/>
            <person name="von Schalburg K."/>
            <person name="Cooper G."/>
            <person name="Leong J."/>
            <person name="Jones S.R.M."/>
            <person name="Koop B.F."/>
        </authorList>
    </citation>
    <scope>NUCLEOTIDE SEQUENCE</scope>
    <source>
        <tissue evidence="14">Whole</tissue>
    </source>
</reference>
<comment type="cofactor">
    <cofactor evidence="1">
        <name>heme b</name>
        <dbReference type="ChEBI" id="CHEBI:60344"/>
    </cofactor>
</comment>
<feature type="transmembrane region" description="Helical" evidence="12">
    <location>
        <begin position="137"/>
        <end position="160"/>
    </location>
</feature>
<evidence type="ECO:0000256" key="9">
    <source>
        <dbReference type="ARBA" id="ARBA00023004"/>
    </source>
</evidence>
<keyword evidence="10 12" id="KW-0472">Membrane</keyword>
<dbReference type="GO" id="GO:0140571">
    <property type="term" value="F:transmembrane ascorbate ferrireductase activity"/>
    <property type="evidence" value="ECO:0007669"/>
    <property type="project" value="UniProtKB-EC"/>
</dbReference>
<dbReference type="Gene3D" id="1.20.120.1770">
    <property type="match status" value="1"/>
</dbReference>
<name>C1C172_CALCM</name>
<evidence type="ECO:0000256" key="8">
    <source>
        <dbReference type="ARBA" id="ARBA00022989"/>
    </source>
</evidence>
<evidence type="ECO:0000256" key="11">
    <source>
        <dbReference type="ARBA" id="ARBA00024225"/>
    </source>
</evidence>
<feature type="transmembrane region" description="Helical" evidence="12">
    <location>
        <begin position="67"/>
        <end position="85"/>
    </location>
</feature>
<dbReference type="CDD" id="cd08761">
    <property type="entry name" value="Cyt_b561_CYB561D2_like"/>
    <property type="match status" value="1"/>
</dbReference>
<accession>C1C172</accession>
<keyword evidence="5 12" id="KW-0812">Transmembrane</keyword>
<evidence type="ECO:0000256" key="10">
    <source>
        <dbReference type="ARBA" id="ARBA00023136"/>
    </source>
</evidence>
<dbReference type="PANTHER" id="PTHR15422:SF45">
    <property type="entry name" value="CYTOCHROME B561 DOMAIN-CONTAINING PROTEIN"/>
    <property type="match status" value="1"/>
</dbReference>
<dbReference type="GO" id="GO:0046872">
    <property type="term" value="F:metal ion binding"/>
    <property type="evidence" value="ECO:0007669"/>
    <property type="project" value="UniProtKB-KW"/>
</dbReference>
<evidence type="ECO:0000256" key="12">
    <source>
        <dbReference type="SAM" id="Phobius"/>
    </source>
</evidence>
<evidence type="ECO:0000256" key="3">
    <source>
        <dbReference type="ARBA" id="ARBA00022448"/>
    </source>
</evidence>
<keyword evidence="9" id="KW-0408">Iron</keyword>
<dbReference type="Pfam" id="PF03188">
    <property type="entry name" value="Cytochrom_B561"/>
    <property type="match status" value="1"/>
</dbReference>
<keyword evidence="6" id="KW-0479">Metal-binding</keyword>
<keyword evidence="4" id="KW-0349">Heme</keyword>
<feature type="domain" description="Cytochrome b561" evidence="13">
    <location>
        <begin position="1"/>
        <end position="193"/>
    </location>
</feature>
<dbReference type="InterPro" id="IPR006593">
    <property type="entry name" value="Cyt_b561/ferric_Rdtase_TM"/>
</dbReference>
<evidence type="ECO:0000256" key="7">
    <source>
        <dbReference type="ARBA" id="ARBA00022982"/>
    </source>
</evidence>
<dbReference type="GO" id="GO:0140575">
    <property type="term" value="F:transmembrane monodehydroascorbate reductase activity"/>
    <property type="evidence" value="ECO:0007669"/>
    <property type="project" value="InterPro"/>
</dbReference>
<keyword evidence="8 12" id="KW-1133">Transmembrane helix</keyword>
<dbReference type="GO" id="GO:0016020">
    <property type="term" value="C:membrane"/>
    <property type="evidence" value="ECO:0007669"/>
    <property type="project" value="UniProtKB-SubCell"/>
</dbReference>
<dbReference type="EC" id="7.2.1.3" evidence="11"/>
<dbReference type="AlphaFoldDB" id="C1C172"/>
<organism evidence="14">
    <name type="scientific">Caligus clemensi</name>
    <name type="common">Sea louse</name>
    <dbReference type="NCBI Taxonomy" id="344056"/>
    <lineage>
        <taxon>Eukaryota</taxon>
        <taxon>Metazoa</taxon>
        <taxon>Ecdysozoa</taxon>
        <taxon>Arthropoda</taxon>
        <taxon>Crustacea</taxon>
        <taxon>Multicrustacea</taxon>
        <taxon>Hexanauplia</taxon>
        <taxon>Copepoda</taxon>
        <taxon>Siphonostomatoida</taxon>
        <taxon>Caligidae</taxon>
        <taxon>Caligus</taxon>
    </lineage>
</organism>
<dbReference type="PANTHER" id="PTHR15422">
    <property type="entry name" value="OS05G0565100 PROTEIN"/>
    <property type="match status" value="1"/>
</dbReference>
<dbReference type="PROSITE" id="PS50939">
    <property type="entry name" value="CYTOCHROME_B561"/>
    <property type="match status" value="1"/>
</dbReference>
<feature type="transmembrane region" description="Helical" evidence="12">
    <location>
        <begin position="172"/>
        <end position="189"/>
    </location>
</feature>
<dbReference type="InterPro" id="IPR045150">
    <property type="entry name" value="CYB561D1/2"/>
</dbReference>
<evidence type="ECO:0000259" key="13">
    <source>
        <dbReference type="PROSITE" id="PS50939"/>
    </source>
</evidence>
<protein>
    <recommendedName>
        <fullName evidence="11">ascorbate ferrireductase (transmembrane)</fullName>
        <ecNumber evidence="11">7.2.1.3</ecNumber>
    </recommendedName>
</protein>
<proteinExistence type="evidence at transcript level"/>
<keyword evidence="3" id="KW-0813">Transport</keyword>
<sequence length="233" mass="26138">MVVHLLCVLLTAFYIYLSPPGTDLFSWHPVCMIVAFGCLSLQAILIFSPLSSLTPSSPRGDKVQLHWIFQCFSLLALVAGASAVYLNKEINGRSHFTSWHGKFGLATLIGFAVAFLGGIGSNYAIRFRDYIKPVKMKMYHATLGMIIFFLAMSTLFLATYSNWFTNRVKTPWIARAAGLAPIVLGICIARQVTQSYLPRVLTPRESEIDSKNKKMEEKIRTKIEKRNVNQRGL</sequence>
<dbReference type="EMBL" id="BT080601">
    <property type="protein sequence ID" value="ACO15025.1"/>
    <property type="molecule type" value="mRNA"/>
</dbReference>
<gene>
    <name evidence="14" type="primary">C56D2</name>
</gene>
<keyword evidence="7" id="KW-0249">Electron transport</keyword>